<evidence type="ECO:0000313" key="2">
    <source>
        <dbReference type="EMBL" id="PYE83322.1"/>
    </source>
</evidence>
<reference evidence="2 3" key="1">
    <citation type="submission" date="2018-06" db="EMBL/GenBank/DDBJ databases">
        <title>Genomic Encyclopedia of Type Strains, Phase III (KMG-III): the genomes of soil and plant-associated and newly described type strains.</title>
        <authorList>
            <person name="Whitman W."/>
        </authorList>
    </citation>
    <scope>NUCLEOTIDE SEQUENCE [LARGE SCALE GENOMIC DNA]</scope>
    <source>
        <strain evidence="2 3">CECT 7945</strain>
    </source>
</reference>
<evidence type="ECO:0000313" key="3">
    <source>
        <dbReference type="Proteomes" id="UP000248054"/>
    </source>
</evidence>
<proteinExistence type="predicted"/>
<comment type="caution">
    <text evidence="2">The sequence shown here is derived from an EMBL/GenBank/DDBJ whole genome shotgun (WGS) entry which is preliminary data.</text>
</comment>
<dbReference type="EMBL" id="QJTD01000001">
    <property type="protein sequence ID" value="PYE83322.1"/>
    <property type="molecule type" value="Genomic_DNA"/>
</dbReference>
<dbReference type="Gene3D" id="2.160.20.120">
    <property type="match status" value="1"/>
</dbReference>
<dbReference type="AlphaFoldDB" id="A0A2V4X098"/>
<protein>
    <submittedName>
        <fullName evidence="2">Putative autotransporter adhesin-like protein</fullName>
    </submittedName>
</protein>
<dbReference type="Pfam" id="PF10988">
    <property type="entry name" value="DUF2807"/>
    <property type="match status" value="1"/>
</dbReference>
<dbReference type="InterPro" id="IPR021255">
    <property type="entry name" value="DUF2807"/>
</dbReference>
<gene>
    <name evidence="2" type="ORF">DFQ11_101755</name>
</gene>
<accession>A0A2V4X098</accession>
<name>A0A2V4X098_9FLAO</name>
<evidence type="ECO:0000259" key="1">
    <source>
        <dbReference type="Pfam" id="PF10988"/>
    </source>
</evidence>
<dbReference type="Proteomes" id="UP000248054">
    <property type="component" value="Unassembled WGS sequence"/>
</dbReference>
<organism evidence="2 3">
    <name type="scientific">Winogradskyella epiphytica</name>
    <dbReference type="NCBI Taxonomy" id="262005"/>
    <lineage>
        <taxon>Bacteria</taxon>
        <taxon>Pseudomonadati</taxon>
        <taxon>Bacteroidota</taxon>
        <taxon>Flavobacteriia</taxon>
        <taxon>Flavobacteriales</taxon>
        <taxon>Flavobacteriaceae</taxon>
        <taxon>Winogradskyella</taxon>
    </lineage>
</organism>
<sequence length="223" mass="24641">MKYFIFFVALTLGISLNAQESIEKNIGEFSTVKVYDLIHLKMIKSKENKVVVSGRNRNDVEVVIKNGQLKIRMNFQKIFDGNDTVVILYYNAVDVIDANEGSKVTVRDVLDQYEVDLRVQEGAEITAALKTTYSNFKAVTGGIINVTGSSDQQNITIYTGGFFNGKDFITKTSEININAGGEAYIHTTESANVKVKAGGSVYIYGKPKQIEENTVLGGSIKRM</sequence>
<dbReference type="OrthoDB" id="704821at2"/>
<dbReference type="RefSeq" id="WP_110474382.1">
    <property type="nucleotide sequence ID" value="NZ_BMWQ01000001.1"/>
</dbReference>
<feature type="domain" description="Putative auto-transporter adhesin head GIN" evidence="1">
    <location>
        <begin position="28"/>
        <end position="207"/>
    </location>
</feature>
<keyword evidence="3" id="KW-1185">Reference proteome</keyword>